<accession>A0A7W4YE28</accession>
<gene>
    <name evidence="2" type="ORF">FHR80_004119</name>
</gene>
<evidence type="ECO:0000313" key="3">
    <source>
        <dbReference type="Proteomes" id="UP000518206"/>
    </source>
</evidence>
<dbReference type="RefSeq" id="WP_260177181.1">
    <property type="nucleotide sequence ID" value="NZ_JACHVX010000007.1"/>
</dbReference>
<feature type="region of interest" description="Disordered" evidence="1">
    <location>
        <begin position="1"/>
        <end position="77"/>
    </location>
</feature>
<evidence type="ECO:0008006" key="4">
    <source>
        <dbReference type="Google" id="ProtNLM"/>
    </source>
</evidence>
<dbReference type="Proteomes" id="UP000518206">
    <property type="component" value="Unassembled WGS sequence"/>
</dbReference>
<dbReference type="Gene3D" id="3.40.50.300">
    <property type="entry name" value="P-loop containing nucleotide triphosphate hydrolases"/>
    <property type="match status" value="1"/>
</dbReference>
<reference evidence="2 3" key="2">
    <citation type="submission" date="2020-08" db="EMBL/GenBank/DDBJ databases">
        <authorList>
            <person name="Partida-Martinez L."/>
            <person name="Huntemann M."/>
            <person name="Clum A."/>
            <person name="Wang J."/>
            <person name="Palaniappan K."/>
            <person name="Ritter S."/>
            <person name="Chen I.-M."/>
            <person name="Stamatis D."/>
            <person name="Reddy T."/>
            <person name="O'Malley R."/>
            <person name="Daum C."/>
            <person name="Shapiro N."/>
            <person name="Ivanova N."/>
            <person name="Kyrpides N."/>
            <person name="Woyke T."/>
        </authorList>
    </citation>
    <scope>NUCLEOTIDE SEQUENCE [LARGE SCALE GENOMIC DNA]</scope>
    <source>
        <strain evidence="2 3">RAS26</strain>
    </source>
</reference>
<name>A0A7W4YE28_9CELL</name>
<evidence type="ECO:0000313" key="2">
    <source>
        <dbReference type="EMBL" id="MBB2925181.1"/>
    </source>
</evidence>
<organism evidence="2 3">
    <name type="scientific">Cellulomonas cellasea</name>
    <dbReference type="NCBI Taxonomy" id="43670"/>
    <lineage>
        <taxon>Bacteria</taxon>
        <taxon>Bacillati</taxon>
        <taxon>Actinomycetota</taxon>
        <taxon>Actinomycetes</taxon>
        <taxon>Micrococcales</taxon>
        <taxon>Cellulomonadaceae</taxon>
        <taxon>Cellulomonas</taxon>
    </lineage>
</organism>
<evidence type="ECO:0000256" key="1">
    <source>
        <dbReference type="SAM" id="MobiDB-lite"/>
    </source>
</evidence>
<comment type="caution">
    <text evidence="2">The sequence shown here is derived from an EMBL/GenBank/DDBJ whole genome shotgun (WGS) entry which is preliminary data.</text>
</comment>
<protein>
    <recommendedName>
        <fullName evidence="4">Uridine kinase</fullName>
    </recommendedName>
</protein>
<feature type="compositionally biased region" description="Low complexity" evidence="1">
    <location>
        <begin position="16"/>
        <end position="29"/>
    </location>
</feature>
<dbReference type="SUPFAM" id="SSF52540">
    <property type="entry name" value="P-loop containing nucleoside triphosphate hydrolases"/>
    <property type="match status" value="1"/>
</dbReference>
<reference evidence="2 3" key="1">
    <citation type="submission" date="2020-08" db="EMBL/GenBank/DDBJ databases">
        <title>The Agave Microbiome: Exploring the role of microbial communities in plant adaptations to desert environments.</title>
        <authorList>
            <person name="Partida-Martinez L.P."/>
        </authorList>
    </citation>
    <scope>NUCLEOTIDE SEQUENCE [LARGE SCALE GENOMIC DNA]</scope>
    <source>
        <strain evidence="2 3">RAS26</strain>
    </source>
</reference>
<dbReference type="InterPro" id="IPR027417">
    <property type="entry name" value="P-loop_NTPase"/>
</dbReference>
<proteinExistence type="predicted"/>
<dbReference type="EMBL" id="JACHVX010000007">
    <property type="protein sequence ID" value="MBB2925181.1"/>
    <property type="molecule type" value="Genomic_DNA"/>
</dbReference>
<dbReference type="AlphaFoldDB" id="A0A7W4YE28"/>
<sequence length="271" mass="28234">MTDAEVPGPHRPGTDASRAGAGRPATGAARSDDDAPPAVGGSVDPAPATQDPAAGSTATCSPAAGSPATGSPVLDASSTGAPAAVVRVSELALDRAARLGPVRLVCVDGPAGSGKSTFAAALVAHLADRGVRAAVLHLDDLYAGWSGLDGDLAPRLSAQVLEPLRRGRVGRHQRYDWPRGEFADWVDVPVPQVLVVEGCGAGRRTIAADAVVLVWVEAPAPLRLDRGLERDGAAMRPQWERWMRDEQVHFARERTADRADVRLDAYGRMVG</sequence>